<evidence type="ECO:0000256" key="2">
    <source>
        <dbReference type="ARBA" id="ARBA00022741"/>
    </source>
</evidence>
<dbReference type="InterPro" id="IPR049550">
    <property type="entry name" value="RecD_N"/>
</dbReference>
<dbReference type="InterPro" id="IPR027785">
    <property type="entry name" value="UvrD-like_helicase_C"/>
</dbReference>
<keyword evidence="1 11" id="KW-0540">Nuclease</keyword>
<keyword evidence="10 11" id="KW-0413">Isomerase</keyword>
<dbReference type="SUPFAM" id="SSF52540">
    <property type="entry name" value="P-loop containing nucleoside triphosphate hydrolases"/>
    <property type="match status" value="1"/>
</dbReference>
<keyword evidence="6 11" id="KW-0269">Exonuclease</keyword>
<dbReference type="Pfam" id="PF13538">
    <property type="entry name" value="UvrD_C_2"/>
    <property type="match status" value="1"/>
</dbReference>
<evidence type="ECO:0000256" key="4">
    <source>
        <dbReference type="ARBA" id="ARBA00022801"/>
    </source>
</evidence>
<protein>
    <recommendedName>
        <fullName evidence="11">RecBCD enzyme subunit RecD</fullName>
        <ecNumber evidence="11">5.6.2.3</ecNumber>
    </recommendedName>
    <alternativeName>
        <fullName evidence="11">DNA 5'-3' helicase subunit RecD</fullName>
    </alternativeName>
    <alternativeName>
        <fullName evidence="11">Exonuclease V subunit RecD</fullName>
        <shortName evidence="11">ExoV subunit RecD</shortName>
    </alternativeName>
    <alternativeName>
        <fullName evidence="11">Helicase/nuclease RecBCD subunit RecD</fullName>
    </alternativeName>
</protein>
<proteinExistence type="inferred from homology"/>
<dbReference type="RefSeq" id="WP_163651334.1">
    <property type="nucleotide sequence ID" value="NZ_JAAGRN010000001.1"/>
</dbReference>
<evidence type="ECO:0000256" key="5">
    <source>
        <dbReference type="ARBA" id="ARBA00022806"/>
    </source>
</evidence>
<dbReference type="PANTHER" id="PTHR43788:SF6">
    <property type="entry name" value="DNA HELICASE B"/>
    <property type="match status" value="1"/>
</dbReference>
<dbReference type="GO" id="GO:0005524">
    <property type="term" value="F:ATP binding"/>
    <property type="evidence" value="ECO:0007669"/>
    <property type="project" value="UniProtKB-UniRule"/>
</dbReference>
<dbReference type="GO" id="GO:0000724">
    <property type="term" value="P:double-strand break repair via homologous recombination"/>
    <property type="evidence" value="ECO:0007669"/>
    <property type="project" value="UniProtKB-UniRule"/>
</dbReference>
<comment type="miscellaneous">
    <text evidence="11">In the RecBCD complex, RecB has a slow 3'-5' helicase, an exonuclease activity and loads RecA onto ssDNA, RecD has a fast 5'-3' helicase activity, while RecC stimulates the ATPase and processivity of the RecB helicase and contributes to recognition of the Chi site.</text>
</comment>
<keyword evidence="4 11" id="KW-0378">Hydrolase</keyword>
<evidence type="ECO:0000313" key="13">
    <source>
        <dbReference type="EMBL" id="NDY82054.1"/>
    </source>
</evidence>
<dbReference type="Gene3D" id="3.40.50.300">
    <property type="entry name" value="P-loop containing nucleotide triphosphate hydrolases"/>
    <property type="match status" value="3"/>
</dbReference>
<evidence type="ECO:0000256" key="11">
    <source>
        <dbReference type="HAMAP-Rule" id="MF_01487"/>
    </source>
</evidence>
<comment type="function">
    <text evidence="11">A helicase/nuclease that prepares dsDNA breaks (DSB) for recombinational DNA repair. Binds to DSBs and unwinds DNA via a highly rapid and processive ATP-dependent bidirectional helicase activity. Unwinds dsDNA until it encounters a Chi (crossover hotspot instigator) sequence from the 3' direction. Cuts ssDNA a few nucleotides 3' to the Chi site. The properties and activities of the enzyme are changed at Chi. The Chi-altered holoenzyme produces a long 3'-ssDNA overhang and facilitates RecA-binding to the ssDNA for homologous DNA recombination and repair. Holoenzyme degrades any linearized DNA that is unable to undergo homologous recombination. In the holoenzyme this subunit has ssDNA-dependent ATPase and 5'-3' helicase activity. When added to pre-assembled RecBC greatly stimulates nuclease activity and augments holoenzyme processivity. Negatively regulates the RecA-loading ability of RecBCD.</text>
</comment>
<keyword evidence="7 11" id="KW-0067">ATP-binding</keyword>
<dbReference type="GO" id="GO:0017116">
    <property type="term" value="F:single-stranded DNA helicase activity"/>
    <property type="evidence" value="ECO:0007669"/>
    <property type="project" value="TreeGrafter"/>
</dbReference>
<dbReference type="Gene3D" id="2.30.30.940">
    <property type="match status" value="1"/>
</dbReference>
<evidence type="ECO:0000256" key="6">
    <source>
        <dbReference type="ARBA" id="ARBA00022839"/>
    </source>
</evidence>
<dbReference type="EC" id="5.6.2.3" evidence="11"/>
<reference evidence="13" key="1">
    <citation type="submission" date="2020-02" db="EMBL/GenBank/DDBJ databases">
        <authorList>
            <person name="Chen W.-M."/>
        </authorList>
    </citation>
    <scope>NUCLEOTIDE SEQUENCE</scope>
    <source>
        <strain evidence="13">NBD-18</strain>
    </source>
</reference>
<dbReference type="InterPro" id="IPR006344">
    <property type="entry name" value="RecD"/>
</dbReference>
<name>A0A6B2QXN5_9BURK</name>
<comment type="caution">
    <text evidence="13">The sequence shown here is derived from an EMBL/GenBank/DDBJ whole genome shotgun (WGS) entry which is preliminary data.</text>
</comment>
<dbReference type="AlphaFoldDB" id="A0A6B2QXN5"/>
<dbReference type="GO" id="GO:0009338">
    <property type="term" value="C:exodeoxyribonuclease V complex"/>
    <property type="evidence" value="ECO:0007669"/>
    <property type="project" value="InterPro"/>
</dbReference>
<accession>A0A6B2QXN5</accession>
<comment type="similarity">
    <text evidence="11">Belongs to the RecD family.</text>
</comment>
<keyword evidence="8 11" id="KW-0238">DNA-binding</keyword>
<evidence type="ECO:0000256" key="7">
    <source>
        <dbReference type="ARBA" id="ARBA00022840"/>
    </source>
</evidence>
<dbReference type="InterPro" id="IPR041851">
    <property type="entry name" value="RecD_N_sf"/>
</dbReference>
<keyword evidence="9 11" id="KW-0234">DNA repair</keyword>
<organism evidence="13">
    <name type="scientific">Sheuella amnicola</name>
    <dbReference type="NCBI Taxonomy" id="2707330"/>
    <lineage>
        <taxon>Bacteria</taxon>
        <taxon>Pseudomonadati</taxon>
        <taxon>Pseudomonadota</taxon>
        <taxon>Betaproteobacteria</taxon>
        <taxon>Burkholderiales</taxon>
        <taxon>Alcaligenaceae</taxon>
        <taxon>Sheuella</taxon>
    </lineage>
</organism>
<comment type="catalytic activity">
    <reaction evidence="11">
        <text>ATP + H2O = ADP + phosphate + H(+)</text>
        <dbReference type="Rhea" id="RHEA:13065"/>
        <dbReference type="ChEBI" id="CHEBI:15377"/>
        <dbReference type="ChEBI" id="CHEBI:15378"/>
        <dbReference type="ChEBI" id="CHEBI:30616"/>
        <dbReference type="ChEBI" id="CHEBI:43474"/>
        <dbReference type="ChEBI" id="CHEBI:456216"/>
        <dbReference type="EC" id="5.6.2.3"/>
    </reaction>
</comment>
<dbReference type="GO" id="GO:0003677">
    <property type="term" value="F:DNA binding"/>
    <property type="evidence" value="ECO:0007669"/>
    <property type="project" value="UniProtKB-UniRule"/>
</dbReference>
<dbReference type="InterPro" id="IPR003593">
    <property type="entry name" value="AAA+_ATPase"/>
</dbReference>
<dbReference type="GO" id="GO:0043139">
    <property type="term" value="F:5'-3' DNA helicase activity"/>
    <property type="evidence" value="ECO:0007669"/>
    <property type="project" value="UniProtKB-UniRule"/>
</dbReference>
<dbReference type="PANTHER" id="PTHR43788">
    <property type="entry name" value="DNA2/NAM7 HELICASE FAMILY MEMBER"/>
    <property type="match status" value="1"/>
</dbReference>
<dbReference type="InterPro" id="IPR050534">
    <property type="entry name" value="Coronavir_polyprotein_1ab"/>
</dbReference>
<dbReference type="CDD" id="cd18809">
    <property type="entry name" value="SF1_C_RecD"/>
    <property type="match status" value="1"/>
</dbReference>
<dbReference type="Pfam" id="PF13245">
    <property type="entry name" value="AAA_19"/>
    <property type="match status" value="1"/>
</dbReference>
<evidence type="ECO:0000256" key="1">
    <source>
        <dbReference type="ARBA" id="ARBA00022722"/>
    </source>
</evidence>
<dbReference type="GO" id="GO:0016887">
    <property type="term" value="F:ATP hydrolysis activity"/>
    <property type="evidence" value="ECO:0007669"/>
    <property type="project" value="RHEA"/>
</dbReference>
<dbReference type="HAMAP" id="MF_01487">
    <property type="entry name" value="RecD"/>
    <property type="match status" value="1"/>
</dbReference>
<evidence type="ECO:0000256" key="8">
    <source>
        <dbReference type="ARBA" id="ARBA00023125"/>
    </source>
</evidence>
<comment type="subunit">
    <text evidence="11">Heterotrimer of RecB, RecC and RecD. All subunits contribute to DNA-binding.</text>
</comment>
<keyword evidence="3 11" id="KW-0227">DNA damage</keyword>
<feature type="domain" description="AAA+ ATPase" evidence="12">
    <location>
        <begin position="219"/>
        <end position="384"/>
    </location>
</feature>
<dbReference type="Pfam" id="PF21185">
    <property type="entry name" value="RecD_N"/>
    <property type="match status" value="1"/>
</dbReference>
<keyword evidence="2 11" id="KW-0547">Nucleotide-binding</keyword>
<feature type="binding site" evidence="11">
    <location>
        <begin position="227"/>
        <end position="234"/>
    </location>
    <ligand>
        <name>ATP</name>
        <dbReference type="ChEBI" id="CHEBI:30616"/>
    </ligand>
</feature>
<dbReference type="InterPro" id="IPR027417">
    <property type="entry name" value="P-loop_NTPase"/>
</dbReference>
<gene>
    <name evidence="11 13" type="primary">recD</name>
    <name evidence="13" type="ORF">G3I67_02310</name>
</gene>
<dbReference type="SMART" id="SM00382">
    <property type="entry name" value="AAA"/>
    <property type="match status" value="1"/>
</dbReference>
<sequence length="699" mass="76418">MIVSMLNDDVQIEAMSCLQILSSWSDKKWIRRLDSALAEFIFEQDSGETSDALLVGAAMLAYFEGHGHTCLPLRPLISSPDALLGWPEDRQHELNSLWSRLPSAMAEWVEQILMSTCVQSLIDVSMPDVTAPTDQSVASRPLVLAGTHDEPVLYLRRYWNHEQFVFQEIVRRVGEARNVDELRAATILSRLFDSGIAEDDLSEASRFDWQKFACAVALRSSFTVITGGPGTGKTYTAARLLATLFAVDSAPDRLKIALAAPTGKAAARLRQSIDKALEELVQQVGDGLDLTELARRIGAAKTLHALLGASSDSRQFRYNASNQLDLDVLIVDEASMIHLEMMSALLQALPPSTRLILLGDKDQLDSVEAGAVMGDLTREAIKGSYSAQTARYAWAVTQQRIPDSFCAMGSGSPLLAQQIVMLRESRRFGASIGQLALSVNSGHCEMAVDLLERDSLQTVLALASSTISDVLDLGVRGRPGAKPCFADYLNEIKQWNAFKDKNPDTHQAWIKRVLNAFDQFRVLCAVNQGDWGTVAINYSMLNALEQAGLLNTGKTGKEWFAGRPIMVTRNDPDLGVYNGDVGVVLPSLRRVEGDKGAFALRAYFLDGDQLRSVSVSRLAHVETAFAMTVHKSQGSEYRHVALVLPPGRNEHLSRELIYTGITRAREYLTIFEGQAGSFKQAVARASGRTSGLGSALGSA</sequence>
<evidence type="ECO:0000256" key="3">
    <source>
        <dbReference type="ARBA" id="ARBA00022763"/>
    </source>
</evidence>
<evidence type="ECO:0000259" key="12">
    <source>
        <dbReference type="SMART" id="SM00382"/>
    </source>
</evidence>
<evidence type="ECO:0000256" key="10">
    <source>
        <dbReference type="ARBA" id="ARBA00023235"/>
    </source>
</evidence>
<keyword evidence="5 11" id="KW-0347">Helicase</keyword>
<dbReference type="NCBIfam" id="TIGR01447">
    <property type="entry name" value="recD"/>
    <property type="match status" value="1"/>
</dbReference>
<dbReference type="GO" id="GO:0008854">
    <property type="term" value="F:exodeoxyribonuclease V activity"/>
    <property type="evidence" value="ECO:0007669"/>
    <property type="project" value="InterPro"/>
</dbReference>
<evidence type="ECO:0000256" key="9">
    <source>
        <dbReference type="ARBA" id="ARBA00023204"/>
    </source>
</evidence>
<dbReference type="CDD" id="cd17933">
    <property type="entry name" value="DEXSc_RecD-like"/>
    <property type="match status" value="1"/>
</dbReference>
<dbReference type="EMBL" id="JAAGRN010000001">
    <property type="protein sequence ID" value="NDY82054.1"/>
    <property type="molecule type" value="Genomic_DNA"/>
</dbReference>
<dbReference type="Gene3D" id="1.10.10.1020">
    <property type="entry name" value="RecBCD complex, subunit RecD, N-terminal domain"/>
    <property type="match status" value="1"/>
</dbReference>